<evidence type="ECO:0000313" key="1">
    <source>
        <dbReference type="EMBL" id="AWM39836.1"/>
    </source>
</evidence>
<reference evidence="1 2" key="1">
    <citation type="submission" date="2018-01" db="EMBL/GenBank/DDBJ databases">
        <title>G. obscuriglobus.</title>
        <authorList>
            <person name="Franke J."/>
            <person name="Blomberg W."/>
            <person name="Selmecki A."/>
        </authorList>
    </citation>
    <scope>NUCLEOTIDE SEQUENCE [LARGE SCALE GENOMIC DNA]</scope>
    <source>
        <strain evidence="1 2">DSM 5831</strain>
    </source>
</reference>
<sequence>MKYVWNPHDFDPLNFLPAALRRQSDAARVLVHQIEFRRLDKRHRADEWVTLQAKYLRNVVGVDHCEAIRDCLASEGVISVKRSFVVGQKSFEFKIGPRFQNSMFRRFPITDKFLLRRMGKHLGRTGPKADCPTELALYSWLKGLTIDADGARDYVRAHGGAAEWVRQKTLTVDMLAERDLWFTRDRFGRIHTNFTNLWSGLRRFLSVGGSPLVEMDIANSQPLFFGLLAMVKWRSSQEASSQCQQDVEECRNNSGRITNVNSKSILSPPPLLSLYDAGIHHGNIRRSLPPDLAEYLGLVERGDFYEHLMRKARLTWAKRSQFKDSFFQHVFYAKRVYRNPIANVFRKEFPTAHAVLTAIKKSDPRDAPHKMQQLEADFVIGTCCRKLSADHPAVPLLTLHDGIWTTPDHIGLVRRTVQDEFAKLGVRPLLRCRAASDLSLPPGASVQTRSPGR</sequence>
<dbReference type="KEGG" id="gog:C1280_24395"/>
<dbReference type="Proteomes" id="UP000245802">
    <property type="component" value="Chromosome"/>
</dbReference>
<dbReference type="EMBL" id="CP025958">
    <property type="protein sequence ID" value="AWM39836.1"/>
    <property type="molecule type" value="Genomic_DNA"/>
</dbReference>
<protein>
    <recommendedName>
        <fullName evidence="3">DNA-directed DNA polymerase family A palm domain-containing protein</fullName>
    </recommendedName>
</protein>
<gene>
    <name evidence="1" type="ORF">C1280_24395</name>
</gene>
<organism evidence="1 2">
    <name type="scientific">Gemmata obscuriglobus</name>
    <dbReference type="NCBI Taxonomy" id="114"/>
    <lineage>
        <taxon>Bacteria</taxon>
        <taxon>Pseudomonadati</taxon>
        <taxon>Planctomycetota</taxon>
        <taxon>Planctomycetia</taxon>
        <taxon>Gemmatales</taxon>
        <taxon>Gemmataceae</taxon>
        <taxon>Gemmata</taxon>
    </lineage>
</organism>
<accession>A0A2Z3H8D2</accession>
<keyword evidence="2" id="KW-1185">Reference proteome</keyword>
<evidence type="ECO:0008006" key="3">
    <source>
        <dbReference type="Google" id="ProtNLM"/>
    </source>
</evidence>
<dbReference type="RefSeq" id="WP_010046617.1">
    <property type="nucleotide sequence ID" value="NZ_CP025958.1"/>
</dbReference>
<dbReference type="AlphaFoldDB" id="A0A2Z3H8D2"/>
<dbReference type="OrthoDB" id="259501at2"/>
<proteinExistence type="predicted"/>
<evidence type="ECO:0000313" key="2">
    <source>
        <dbReference type="Proteomes" id="UP000245802"/>
    </source>
</evidence>
<name>A0A2Z3H8D2_9BACT</name>